<keyword evidence="2" id="KW-0732">Signal</keyword>
<comment type="caution">
    <text evidence="3">The sequence shown here is derived from an EMBL/GenBank/DDBJ whole genome shotgun (WGS) entry which is preliminary data.</text>
</comment>
<reference evidence="3 4" key="1">
    <citation type="journal article" date="2021" name="Elife">
        <title>Chloroplast acquisition without the gene transfer in kleptoplastic sea slugs, Plakobranchus ocellatus.</title>
        <authorList>
            <person name="Maeda T."/>
            <person name="Takahashi S."/>
            <person name="Yoshida T."/>
            <person name="Shimamura S."/>
            <person name="Takaki Y."/>
            <person name="Nagai Y."/>
            <person name="Toyoda A."/>
            <person name="Suzuki Y."/>
            <person name="Arimoto A."/>
            <person name="Ishii H."/>
            <person name="Satoh N."/>
            <person name="Nishiyama T."/>
            <person name="Hasebe M."/>
            <person name="Maruyama T."/>
            <person name="Minagawa J."/>
            <person name="Obokata J."/>
            <person name="Shigenobu S."/>
        </authorList>
    </citation>
    <scope>NUCLEOTIDE SEQUENCE [LARGE SCALE GENOMIC DNA]</scope>
</reference>
<sequence length="141" mass="15461">MKTMPRLLLLLFCLSVFTMMFIARCGINMDSQLSNPRAWSLSSSSATPGEKALREVMRRKEVEHVRDKSAMQEKIRLLESQLEKLVVVVAVVVVVVVVIVVVVVVVIVVVVLVVVVVVVVVAVVLVVVVVVVVNVVMVVVF</sequence>
<keyword evidence="1" id="KW-0812">Transmembrane</keyword>
<evidence type="ECO:0000313" key="4">
    <source>
        <dbReference type="Proteomes" id="UP000762676"/>
    </source>
</evidence>
<name>A0AAV4ILE5_9GAST</name>
<protein>
    <recommendedName>
        <fullName evidence="5">Transmembrane protein</fullName>
    </recommendedName>
</protein>
<keyword evidence="1" id="KW-1133">Transmembrane helix</keyword>
<evidence type="ECO:0000313" key="3">
    <source>
        <dbReference type="EMBL" id="GFS09716.1"/>
    </source>
</evidence>
<keyword evidence="4" id="KW-1185">Reference proteome</keyword>
<dbReference type="AlphaFoldDB" id="A0AAV4ILE5"/>
<feature type="signal peptide" evidence="2">
    <location>
        <begin position="1"/>
        <end position="25"/>
    </location>
</feature>
<evidence type="ECO:0008006" key="5">
    <source>
        <dbReference type="Google" id="ProtNLM"/>
    </source>
</evidence>
<feature type="transmembrane region" description="Helical" evidence="1">
    <location>
        <begin position="85"/>
        <end position="109"/>
    </location>
</feature>
<feature type="chain" id="PRO_5043831289" description="Transmembrane protein" evidence="2">
    <location>
        <begin position="26"/>
        <end position="141"/>
    </location>
</feature>
<dbReference type="EMBL" id="BMAT01013299">
    <property type="protein sequence ID" value="GFS09716.1"/>
    <property type="molecule type" value="Genomic_DNA"/>
</dbReference>
<organism evidence="3 4">
    <name type="scientific">Elysia marginata</name>
    <dbReference type="NCBI Taxonomy" id="1093978"/>
    <lineage>
        <taxon>Eukaryota</taxon>
        <taxon>Metazoa</taxon>
        <taxon>Spiralia</taxon>
        <taxon>Lophotrochozoa</taxon>
        <taxon>Mollusca</taxon>
        <taxon>Gastropoda</taxon>
        <taxon>Heterobranchia</taxon>
        <taxon>Euthyneura</taxon>
        <taxon>Panpulmonata</taxon>
        <taxon>Sacoglossa</taxon>
        <taxon>Placobranchoidea</taxon>
        <taxon>Plakobranchidae</taxon>
        <taxon>Elysia</taxon>
    </lineage>
</organism>
<feature type="transmembrane region" description="Helical" evidence="1">
    <location>
        <begin position="116"/>
        <end position="140"/>
    </location>
</feature>
<keyword evidence="1" id="KW-0472">Membrane</keyword>
<evidence type="ECO:0000256" key="2">
    <source>
        <dbReference type="SAM" id="SignalP"/>
    </source>
</evidence>
<accession>A0AAV4ILE5</accession>
<gene>
    <name evidence="3" type="ORF">ElyMa_006629500</name>
</gene>
<evidence type="ECO:0000256" key="1">
    <source>
        <dbReference type="SAM" id="Phobius"/>
    </source>
</evidence>
<proteinExistence type="predicted"/>
<dbReference type="Proteomes" id="UP000762676">
    <property type="component" value="Unassembled WGS sequence"/>
</dbReference>